<dbReference type="AlphaFoldDB" id="A0ABC8SWM4"/>
<sequence>MRTQKSDYLFTNKDAGNIKAYVKDIAVVVDNVKNDIIKIHGDDVVAGDNNPILVSTKECAQDTLCQLPYRNTFTRKTSTKAMFPLCCGENFFSMPAFDFIAYKESMGSSEDEDFVYSYKIGCLDK</sequence>
<dbReference type="Proteomes" id="UP001642360">
    <property type="component" value="Unassembled WGS sequence"/>
</dbReference>
<accession>A0ABC8SWM4</accession>
<gene>
    <name evidence="1" type="ORF">ILEXP_LOCUS30413</name>
</gene>
<keyword evidence="2" id="KW-1185">Reference proteome</keyword>
<organism evidence="1 2">
    <name type="scientific">Ilex paraguariensis</name>
    <name type="common">yerba mate</name>
    <dbReference type="NCBI Taxonomy" id="185542"/>
    <lineage>
        <taxon>Eukaryota</taxon>
        <taxon>Viridiplantae</taxon>
        <taxon>Streptophyta</taxon>
        <taxon>Embryophyta</taxon>
        <taxon>Tracheophyta</taxon>
        <taxon>Spermatophyta</taxon>
        <taxon>Magnoliopsida</taxon>
        <taxon>eudicotyledons</taxon>
        <taxon>Gunneridae</taxon>
        <taxon>Pentapetalae</taxon>
        <taxon>asterids</taxon>
        <taxon>campanulids</taxon>
        <taxon>Aquifoliales</taxon>
        <taxon>Aquifoliaceae</taxon>
        <taxon>Ilex</taxon>
    </lineage>
</organism>
<proteinExistence type="predicted"/>
<dbReference type="EMBL" id="CAUOFW020003713">
    <property type="protein sequence ID" value="CAK9161601.1"/>
    <property type="molecule type" value="Genomic_DNA"/>
</dbReference>
<evidence type="ECO:0000313" key="2">
    <source>
        <dbReference type="Proteomes" id="UP001642360"/>
    </source>
</evidence>
<comment type="caution">
    <text evidence="1">The sequence shown here is derived from an EMBL/GenBank/DDBJ whole genome shotgun (WGS) entry which is preliminary data.</text>
</comment>
<name>A0ABC8SWM4_9AQUA</name>
<evidence type="ECO:0000313" key="1">
    <source>
        <dbReference type="EMBL" id="CAK9161601.1"/>
    </source>
</evidence>
<reference evidence="1 2" key="1">
    <citation type="submission" date="2024-02" db="EMBL/GenBank/DDBJ databases">
        <authorList>
            <person name="Vignale AGUSTIN F."/>
            <person name="Sosa J E."/>
            <person name="Modenutti C."/>
        </authorList>
    </citation>
    <scope>NUCLEOTIDE SEQUENCE [LARGE SCALE GENOMIC DNA]</scope>
</reference>
<protein>
    <submittedName>
        <fullName evidence="1">Uncharacterized protein</fullName>
    </submittedName>
</protein>